<feature type="transmembrane region" description="Helical" evidence="1">
    <location>
        <begin position="118"/>
        <end position="136"/>
    </location>
</feature>
<keyword evidence="3" id="KW-1185">Reference proteome</keyword>
<feature type="transmembrane region" description="Helical" evidence="1">
    <location>
        <begin position="312"/>
        <end position="331"/>
    </location>
</feature>
<dbReference type="Pfam" id="PF01944">
    <property type="entry name" value="SpoIIM"/>
    <property type="match status" value="1"/>
</dbReference>
<dbReference type="InterPro" id="IPR002798">
    <property type="entry name" value="SpoIIM-like"/>
</dbReference>
<feature type="transmembrane region" description="Helical" evidence="1">
    <location>
        <begin position="168"/>
        <end position="188"/>
    </location>
</feature>
<name>A0ABV0B5N8_9SPHN</name>
<keyword evidence="1" id="KW-0472">Membrane</keyword>
<accession>A0ABV0B5N8</accession>
<dbReference type="PANTHER" id="PTHR35337:SF1">
    <property type="entry name" value="SLR1478 PROTEIN"/>
    <property type="match status" value="1"/>
</dbReference>
<keyword evidence="1" id="KW-1133">Transmembrane helix</keyword>
<evidence type="ECO:0000313" key="2">
    <source>
        <dbReference type="EMBL" id="MEN3746460.1"/>
    </source>
</evidence>
<protein>
    <submittedName>
        <fullName evidence="2">Stage II sporulation protein M</fullName>
    </submittedName>
</protein>
<gene>
    <name evidence="2" type="ORF">TPR58_04715</name>
</gene>
<feature type="transmembrane region" description="Helical" evidence="1">
    <location>
        <begin position="247"/>
        <end position="266"/>
    </location>
</feature>
<feature type="transmembrane region" description="Helical" evidence="1">
    <location>
        <begin position="278"/>
        <end position="300"/>
    </location>
</feature>
<feature type="transmembrane region" description="Helical" evidence="1">
    <location>
        <begin position="200"/>
        <end position="227"/>
    </location>
</feature>
<dbReference type="PANTHER" id="PTHR35337">
    <property type="entry name" value="SLR1478 PROTEIN"/>
    <property type="match status" value="1"/>
</dbReference>
<dbReference type="RefSeq" id="WP_346245459.1">
    <property type="nucleotide sequence ID" value="NZ_JBDIZK010000002.1"/>
</dbReference>
<evidence type="ECO:0000256" key="1">
    <source>
        <dbReference type="SAM" id="Phobius"/>
    </source>
</evidence>
<dbReference type="EMBL" id="JBDIZK010000002">
    <property type="protein sequence ID" value="MEN3746460.1"/>
    <property type="molecule type" value="Genomic_DNA"/>
</dbReference>
<proteinExistence type="predicted"/>
<organism evidence="2 3">
    <name type="scientific">Sphingomonas rustica</name>
    <dbReference type="NCBI Taxonomy" id="3103142"/>
    <lineage>
        <taxon>Bacteria</taxon>
        <taxon>Pseudomonadati</taxon>
        <taxon>Pseudomonadota</taxon>
        <taxon>Alphaproteobacteria</taxon>
        <taxon>Sphingomonadales</taxon>
        <taxon>Sphingomonadaceae</taxon>
        <taxon>Sphingomonas</taxon>
    </lineage>
</organism>
<keyword evidence="1" id="KW-0812">Transmembrane</keyword>
<reference evidence="2 3" key="1">
    <citation type="submission" date="2024-05" db="EMBL/GenBank/DDBJ databases">
        <title>Sphingomonas sp. HF-S3 16S ribosomal RNA gene Genome sequencing and assembly.</title>
        <authorList>
            <person name="Lee H."/>
        </authorList>
    </citation>
    <scope>NUCLEOTIDE SEQUENCE [LARGE SCALE GENOMIC DNA]</scope>
    <source>
        <strain evidence="2 3">HF-S3</strain>
    </source>
</reference>
<sequence length="342" mass="36972">MSALAPGGPAGSATRFREAREADWTRLEQLLDRIEKGKAGSLSDEDLFELPVLYRATLSSLSVARETSLDVDLVAYLESLSTRAYFILYGVHAPFLGRLAKFFGSDWPLSVRSIWRETVLATLTFFLGAIAAYFLVRADPSWFNAVISPDFAGGRDPTASKEFLRDGLYSNTGHTGGLLGLFATQLFLNNSWVSLRCYALGFAFGVPTLLLLIVNGAMLGALMAVYIPKDLGWNLAGWLSIHGTTEIFAIVISGGAGFRIGWAAAFPGRVSRLQSVIAAGRTTGFAMLGVVMMLVLAGVLEGFGRQLIRDDGARFGIGGIALVLWLCYFYVMPLRGKDDANG</sequence>
<comment type="caution">
    <text evidence="2">The sequence shown here is derived from an EMBL/GenBank/DDBJ whole genome shotgun (WGS) entry which is preliminary data.</text>
</comment>
<evidence type="ECO:0000313" key="3">
    <source>
        <dbReference type="Proteomes" id="UP001427805"/>
    </source>
</evidence>
<dbReference type="Proteomes" id="UP001427805">
    <property type="component" value="Unassembled WGS sequence"/>
</dbReference>